<sequence>MRPTSFIPQYGTNGNSNGPLFDVPMYCLEAPSRPLQQRPTTNHRASSHPGGGGGAGLSPFTQCQQDVGAVGSADGEENAYWFALGVPLRSDDISGGQYLYWAAMTLVVQPCYKFQAASGAVEMAASARPPAGAEGGPRRRSEGHVMITVRDGGDGATDSYGDGGSGSKDDGGGDGGQDAGASATAC</sequence>
<protein>
    <submittedName>
        <fullName evidence="2">Uncharacterized protein</fullName>
    </submittedName>
</protein>
<dbReference type="AlphaFoldDB" id="A0A150GPK4"/>
<evidence type="ECO:0000313" key="2">
    <source>
        <dbReference type="EMBL" id="KXZ51763.1"/>
    </source>
</evidence>
<dbReference type="Proteomes" id="UP000075714">
    <property type="component" value="Unassembled WGS sequence"/>
</dbReference>
<accession>A0A150GPK4</accession>
<evidence type="ECO:0000313" key="3">
    <source>
        <dbReference type="Proteomes" id="UP000075714"/>
    </source>
</evidence>
<name>A0A150GPK4_GONPE</name>
<keyword evidence="3" id="KW-1185">Reference proteome</keyword>
<feature type="compositionally biased region" description="Polar residues" evidence="1">
    <location>
        <begin position="34"/>
        <end position="44"/>
    </location>
</feature>
<dbReference type="OrthoDB" id="541607at2759"/>
<organism evidence="2 3">
    <name type="scientific">Gonium pectorale</name>
    <name type="common">Green alga</name>
    <dbReference type="NCBI Taxonomy" id="33097"/>
    <lineage>
        <taxon>Eukaryota</taxon>
        <taxon>Viridiplantae</taxon>
        <taxon>Chlorophyta</taxon>
        <taxon>core chlorophytes</taxon>
        <taxon>Chlorophyceae</taxon>
        <taxon>CS clade</taxon>
        <taxon>Chlamydomonadales</taxon>
        <taxon>Volvocaceae</taxon>
        <taxon>Gonium</taxon>
    </lineage>
</organism>
<dbReference type="EMBL" id="LSYV01000012">
    <property type="protein sequence ID" value="KXZ51763.1"/>
    <property type="molecule type" value="Genomic_DNA"/>
</dbReference>
<feature type="region of interest" description="Disordered" evidence="1">
    <location>
        <begin position="34"/>
        <end position="61"/>
    </location>
</feature>
<reference evidence="3" key="1">
    <citation type="journal article" date="2016" name="Nat. Commun.">
        <title>The Gonium pectorale genome demonstrates co-option of cell cycle regulation during the evolution of multicellularity.</title>
        <authorList>
            <person name="Hanschen E.R."/>
            <person name="Marriage T.N."/>
            <person name="Ferris P.J."/>
            <person name="Hamaji T."/>
            <person name="Toyoda A."/>
            <person name="Fujiyama A."/>
            <person name="Neme R."/>
            <person name="Noguchi H."/>
            <person name="Minakuchi Y."/>
            <person name="Suzuki M."/>
            <person name="Kawai-Toyooka H."/>
            <person name="Smith D.R."/>
            <person name="Sparks H."/>
            <person name="Anderson J."/>
            <person name="Bakaric R."/>
            <person name="Luria V."/>
            <person name="Karger A."/>
            <person name="Kirschner M.W."/>
            <person name="Durand P.M."/>
            <person name="Michod R.E."/>
            <person name="Nozaki H."/>
            <person name="Olson B.J."/>
        </authorList>
    </citation>
    <scope>NUCLEOTIDE SEQUENCE [LARGE SCALE GENOMIC DNA]</scope>
    <source>
        <strain evidence="3">NIES-2863</strain>
    </source>
</reference>
<proteinExistence type="predicted"/>
<comment type="caution">
    <text evidence="2">The sequence shown here is derived from an EMBL/GenBank/DDBJ whole genome shotgun (WGS) entry which is preliminary data.</text>
</comment>
<gene>
    <name evidence="2" type="ORF">GPECTOR_11g207</name>
</gene>
<evidence type="ECO:0000256" key="1">
    <source>
        <dbReference type="SAM" id="MobiDB-lite"/>
    </source>
</evidence>
<feature type="region of interest" description="Disordered" evidence="1">
    <location>
        <begin position="127"/>
        <end position="186"/>
    </location>
</feature>